<proteinExistence type="predicted"/>
<dbReference type="RefSeq" id="WP_217791800.1">
    <property type="nucleotide sequence ID" value="NZ_JAHSPG010000009.1"/>
</dbReference>
<feature type="transmembrane region" description="Helical" evidence="1">
    <location>
        <begin position="6"/>
        <end position="29"/>
    </location>
</feature>
<keyword evidence="1" id="KW-0812">Transmembrane</keyword>
<protein>
    <recommendedName>
        <fullName evidence="4">LapA family protein</fullName>
    </recommendedName>
</protein>
<evidence type="ECO:0000313" key="3">
    <source>
        <dbReference type="Proteomes" id="UP000812270"/>
    </source>
</evidence>
<keyword evidence="1" id="KW-1133">Transmembrane helix</keyword>
<sequence length="95" mass="10121">MLLYIGINLSTIVCVTAGLTVGFLIGFVVRKAVTSKLKRNVLELETEMVENHADILKLTEQLARLENEGVKVDVPVITIGSSKIHGGKTGGGKSS</sequence>
<gene>
    <name evidence="2" type="ORF">KTO63_13215</name>
</gene>
<comment type="caution">
    <text evidence="2">The sequence shown here is derived from an EMBL/GenBank/DDBJ whole genome shotgun (WGS) entry which is preliminary data.</text>
</comment>
<evidence type="ECO:0008006" key="4">
    <source>
        <dbReference type="Google" id="ProtNLM"/>
    </source>
</evidence>
<keyword evidence="1" id="KW-0472">Membrane</keyword>
<keyword evidence="3" id="KW-1185">Reference proteome</keyword>
<accession>A0A9E2S7N3</accession>
<evidence type="ECO:0000313" key="2">
    <source>
        <dbReference type="EMBL" id="MBV4358118.1"/>
    </source>
</evidence>
<name>A0A9E2S7N3_9BACT</name>
<organism evidence="2 3">
    <name type="scientific">Pinibacter aurantiacus</name>
    <dbReference type="NCBI Taxonomy" id="2851599"/>
    <lineage>
        <taxon>Bacteria</taxon>
        <taxon>Pseudomonadati</taxon>
        <taxon>Bacteroidota</taxon>
        <taxon>Chitinophagia</taxon>
        <taxon>Chitinophagales</taxon>
        <taxon>Chitinophagaceae</taxon>
        <taxon>Pinibacter</taxon>
    </lineage>
</organism>
<dbReference type="EMBL" id="JAHSPG010000009">
    <property type="protein sequence ID" value="MBV4358118.1"/>
    <property type="molecule type" value="Genomic_DNA"/>
</dbReference>
<reference evidence="2" key="1">
    <citation type="submission" date="2021-06" db="EMBL/GenBank/DDBJ databases">
        <authorList>
            <person name="Huq M.A."/>
        </authorList>
    </citation>
    <scope>NUCLEOTIDE SEQUENCE</scope>
    <source>
        <strain evidence="2">MAH-26</strain>
    </source>
</reference>
<evidence type="ECO:0000256" key="1">
    <source>
        <dbReference type="SAM" id="Phobius"/>
    </source>
</evidence>
<dbReference type="Proteomes" id="UP000812270">
    <property type="component" value="Unassembled WGS sequence"/>
</dbReference>
<dbReference type="AlphaFoldDB" id="A0A9E2S7N3"/>